<evidence type="ECO:0000256" key="2">
    <source>
        <dbReference type="ARBA" id="ARBA00022729"/>
    </source>
</evidence>
<dbReference type="GO" id="GO:0004568">
    <property type="term" value="F:chitinase activity"/>
    <property type="evidence" value="ECO:0007669"/>
    <property type="project" value="TreeGrafter"/>
</dbReference>
<dbReference type="AlphaFoldDB" id="A0A6J1CMZ0"/>
<gene>
    <name evidence="8" type="primary">LOC111012959</name>
</gene>
<keyword evidence="3" id="KW-0378">Hydrolase</keyword>
<dbReference type="PANTHER" id="PTHR11177:SF383">
    <property type="entry name" value="GLYCOSYL HYDROLASE FAMILY PROTEIN WITH CHITINASE INSERTION DOMAIN-CONTAINING PROTEIN"/>
    <property type="match status" value="1"/>
</dbReference>
<dbReference type="InterPro" id="IPR011583">
    <property type="entry name" value="Chitinase_II/V-like_cat"/>
</dbReference>
<dbReference type="FunFam" id="3.10.50.10:FF:000003">
    <property type="entry name" value="Class V chitinase CHIT5b"/>
    <property type="match status" value="1"/>
</dbReference>
<dbReference type="Pfam" id="PF00704">
    <property type="entry name" value="Glyco_hydro_18"/>
    <property type="match status" value="1"/>
</dbReference>
<dbReference type="RefSeq" id="XP_022142964.1">
    <property type="nucleotide sequence ID" value="XM_022287272.1"/>
</dbReference>
<dbReference type="PANTHER" id="PTHR11177">
    <property type="entry name" value="CHITINASE"/>
    <property type="match status" value="1"/>
</dbReference>
<keyword evidence="4" id="KW-0325">Glycoprotein</keyword>
<dbReference type="InterPro" id="IPR050314">
    <property type="entry name" value="Glycosyl_Hydrlase_18"/>
</dbReference>
<keyword evidence="5" id="KW-0326">Glycosidase</keyword>
<evidence type="ECO:0000256" key="3">
    <source>
        <dbReference type="ARBA" id="ARBA00022801"/>
    </source>
</evidence>
<proteinExistence type="inferred from homology"/>
<keyword evidence="7" id="KW-1185">Reference proteome</keyword>
<protein>
    <submittedName>
        <fullName evidence="8">Oviduct-specific glycoprotein-like</fullName>
    </submittedName>
</protein>
<evidence type="ECO:0000313" key="7">
    <source>
        <dbReference type="Proteomes" id="UP000504603"/>
    </source>
</evidence>
<keyword evidence="2" id="KW-0732">Signal</keyword>
<dbReference type="GeneID" id="111012959"/>
<dbReference type="InterPro" id="IPR017853">
    <property type="entry name" value="GH"/>
</dbReference>
<evidence type="ECO:0000256" key="4">
    <source>
        <dbReference type="ARBA" id="ARBA00023180"/>
    </source>
</evidence>
<feature type="domain" description="GH18" evidence="6">
    <location>
        <begin position="1"/>
        <end position="291"/>
    </location>
</feature>
<dbReference type="GO" id="GO:0008061">
    <property type="term" value="F:chitin binding"/>
    <property type="evidence" value="ECO:0007669"/>
    <property type="project" value="InterPro"/>
</dbReference>
<dbReference type="Gene3D" id="3.20.20.80">
    <property type="entry name" value="Glycosidases"/>
    <property type="match status" value="1"/>
</dbReference>
<dbReference type="Proteomes" id="UP000504603">
    <property type="component" value="Unplaced"/>
</dbReference>
<dbReference type="Gene3D" id="3.10.50.10">
    <property type="match status" value="1"/>
</dbReference>
<dbReference type="OrthoDB" id="76388at2759"/>
<organism evidence="7 8">
    <name type="scientific">Momordica charantia</name>
    <name type="common">Bitter gourd</name>
    <name type="synonym">Balsam pear</name>
    <dbReference type="NCBI Taxonomy" id="3673"/>
    <lineage>
        <taxon>Eukaryota</taxon>
        <taxon>Viridiplantae</taxon>
        <taxon>Streptophyta</taxon>
        <taxon>Embryophyta</taxon>
        <taxon>Tracheophyta</taxon>
        <taxon>Spermatophyta</taxon>
        <taxon>Magnoliopsida</taxon>
        <taxon>eudicotyledons</taxon>
        <taxon>Gunneridae</taxon>
        <taxon>Pentapetalae</taxon>
        <taxon>rosids</taxon>
        <taxon>fabids</taxon>
        <taxon>Cucurbitales</taxon>
        <taxon>Cucurbitaceae</taxon>
        <taxon>Momordiceae</taxon>
        <taxon>Momordica</taxon>
    </lineage>
</organism>
<name>A0A6J1CMZ0_MOMCH</name>
<accession>A0A6J1CMZ0</accession>
<dbReference type="GO" id="GO:0005975">
    <property type="term" value="P:carbohydrate metabolic process"/>
    <property type="evidence" value="ECO:0007669"/>
    <property type="project" value="InterPro"/>
</dbReference>
<evidence type="ECO:0000256" key="5">
    <source>
        <dbReference type="ARBA" id="ARBA00023295"/>
    </source>
</evidence>
<dbReference type="InterPro" id="IPR001223">
    <property type="entry name" value="Glyco_hydro18_cat"/>
</dbReference>
<dbReference type="GO" id="GO:0005576">
    <property type="term" value="C:extracellular region"/>
    <property type="evidence" value="ECO:0007669"/>
    <property type="project" value="TreeGrafter"/>
</dbReference>
<evidence type="ECO:0000256" key="1">
    <source>
        <dbReference type="ARBA" id="ARBA00008682"/>
    </source>
</evidence>
<dbReference type="KEGG" id="mcha:111012959"/>
<sequence>MSNPDVKTLLSIPGDRDVFTKMASEPTYHEAFIQSSIEVAAKGKFNDLDLQWLYPSSQEEMQNFEILLGAWRQAAVDDAKTYHRPQWILVASVSNLPYVESSIVYLVQGIKQNLDWVNLISYDFYTPTSFSSTTGPSSALHNRIARSLSANFGIDAWIQSLANLPRKQIVFEIPFHGWAWKLANPDKNDVFSKALGPAKGYQYISQDGQIDYSNVRKFIKENHAEYVKDDSRYSISYAYAGSTWIAYESEYIIPDKISSAKSSKVLGYFAWNIAADNEVNTLASAAQTNWS</sequence>
<evidence type="ECO:0000259" key="6">
    <source>
        <dbReference type="PROSITE" id="PS51910"/>
    </source>
</evidence>
<dbReference type="PROSITE" id="PS51910">
    <property type="entry name" value="GH18_2"/>
    <property type="match status" value="1"/>
</dbReference>
<dbReference type="SMART" id="SM00636">
    <property type="entry name" value="Glyco_18"/>
    <property type="match status" value="1"/>
</dbReference>
<dbReference type="GO" id="GO:0006032">
    <property type="term" value="P:chitin catabolic process"/>
    <property type="evidence" value="ECO:0007669"/>
    <property type="project" value="TreeGrafter"/>
</dbReference>
<dbReference type="SUPFAM" id="SSF54556">
    <property type="entry name" value="Chitinase insertion domain"/>
    <property type="match status" value="1"/>
</dbReference>
<comment type="similarity">
    <text evidence="1">Belongs to the glycosyl hydrolase 18 family. Chitinase class V subfamily.</text>
</comment>
<dbReference type="InterPro" id="IPR029070">
    <property type="entry name" value="Chitinase_insertion_sf"/>
</dbReference>
<evidence type="ECO:0000313" key="8">
    <source>
        <dbReference type="RefSeq" id="XP_022142964.1"/>
    </source>
</evidence>
<reference evidence="8" key="1">
    <citation type="submission" date="2025-08" db="UniProtKB">
        <authorList>
            <consortium name="RefSeq"/>
        </authorList>
    </citation>
    <scope>IDENTIFICATION</scope>
    <source>
        <strain evidence="8">OHB3-1</strain>
    </source>
</reference>
<dbReference type="SUPFAM" id="SSF51445">
    <property type="entry name" value="(Trans)glycosidases"/>
    <property type="match status" value="1"/>
</dbReference>